<keyword evidence="3" id="KW-1185">Reference proteome</keyword>
<feature type="domain" description="Insertion element IS402-like" evidence="1">
    <location>
        <begin position="6"/>
        <end position="79"/>
    </location>
</feature>
<dbReference type="RefSeq" id="WP_307252747.1">
    <property type="nucleotide sequence ID" value="NZ_JAUSUV010000007.1"/>
</dbReference>
<dbReference type="Proteomes" id="UP001238450">
    <property type="component" value="Unassembled WGS sequence"/>
</dbReference>
<evidence type="ECO:0000259" key="1">
    <source>
        <dbReference type="Pfam" id="PF13340"/>
    </source>
</evidence>
<protein>
    <submittedName>
        <fullName evidence="2">Transposase</fullName>
    </submittedName>
</protein>
<dbReference type="InterPro" id="IPR025161">
    <property type="entry name" value="IS402-like_dom"/>
</dbReference>
<dbReference type="PANTHER" id="PTHR46637:SF1">
    <property type="entry name" value="BLL5188 PROTEIN"/>
    <property type="match status" value="1"/>
</dbReference>
<dbReference type="AlphaFoldDB" id="A0AAJ1TMU4"/>
<sequence>MSRHNLTEQQWQLIEPLLPKRKSYMGRPPVDNRKVMNGIIYILRTGSAWADLPKEYGSPTTCWRRLRDWQKVGIWERIWRKVLQSLHQKKKINLDCVYLDGSFVRSVKGGNEIGKTKVGKGSKLMMVADQSGLPIGLHLSSAQPHEVRLAKKTLATTYTQ</sequence>
<gene>
    <name evidence="2" type="ORF">J2Z48_001773</name>
</gene>
<dbReference type="EMBL" id="JAUSUV010000007">
    <property type="protein sequence ID" value="MDQ0417600.1"/>
    <property type="molecule type" value="Genomic_DNA"/>
</dbReference>
<dbReference type="InterPro" id="IPR052909">
    <property type="entry name" value="Transposase_6_like"/>
</dbReference>
<dbReference type="NCBIfam" id="NF033580">
    <property type="entry name" value="transpos_IS5_3"/>
    <property type="match status" value="1"/>
</dbReference>
<evidence type="ECO:0000313" key="2">
    <source>
        <dbReference type="EMBL" id="MDQ0417600.1"/>
    </source>
</evidence>
<evidence type="ECO:0000313" key="3">
    <source>
        <dbReference type="Proteomes" id="UP001238450"/>
    </source>
</evidence>
<accession>A0AAJ1TMU4</accession>
<name>A0AAJ1TMU4_9BACL</name>
<comment type="caution">
    <text evidence="2">The sequence shown here is derived from an EMBL/GenBank/DDBJ whole genome shotgun (WGS) entry which is preliminary data.</text>
</comment>
<dbReference type="Pfam" id="PF13340">
    <property type="entry name" value="DUF4096"/>
    <property type="match status" value="1"/>
</dbReference>
<reference evidence="2 3" key="1">
    <citation type="submission" date="2023-07" db="EMBL/GenBank/DDBJ databases">
        <title>Genomic Encyclopedia of Type Strains, Phase IV (KMG-IV): sequencing the most valuable type-strain genomes for metagenomic binning, comparative biology and taxonomic classification.</title>
        <authorList>
            <person name="Goeker M."/>
        </authorList>
    </citation>
    <scope>NUCLEOTIDE SEQUENCE [LARGE SCALE GENOMIC DNA]</scope>
    <source>
        <strain evidence="2 3">DSM 46876</strain>
    </source>
</reference>
<dbReference type="PANTHER" id="PTHR46637">
    <property type="entry name" value="TIS1421-TRANSPOSASE PROTEIN A"/>
    <property type="match status" value="1"/>
</dbReference>
<organism evidence="2 3">
    <name type="scientific">Croceifilum oryzae</name>
    <dbReference type="NCBI Taxonomy" id="1553429"/>
    <lineage>
        <taxon>Bacteria</taxon>
        <taxon>Bacillati</taxon>
        <taxon>Bacillota</taxon>
        <taxon>Bacilli</taxon>
        <taxon>Bacillales</taxon>
        <taxon>Thermoactinomycetaceae</taxon>
        <taxon>Croceifilum</taxon>
    </lineage>
</organism>
<proteinExistence type="predicted"/>